<proteinExistence type="predicted"/>
<reference evidence="2" key="1">
    <citation type="journal article" date="2020" name="Fungal Divers.">
        <title>Resolving the Mortierellaceae phylogeny through synthesis of multi-gene phylogenetics and phylogenomics.</title>
        <authorList>
            <person name="Vandepol N."/>
            <person name="Liber J."/>
            <person name="Desiro A."/>
            <person name="Na H."/>
            <person name="Kennedy M."/>
            <person name="Barry K."/>
            <person name="Grigoriev I.V."/>
            <person name="Miller A.N."/>
            <person name="O'Donnell K."/>
            <person name="Stajich J.E."/>
            <person name="Bonito G."/>
        </authorList>
    </citation>
    <scope>NUCLEOTIDE SEQUENCE</scope>
    <source>
        <strain evidence="2">MES-2147</strain>
    </source>
</reference>
<dbReference type="Proteomes" id="UP000749646">
    <property type="component" value="Unassembled WGS sequence"/>
</dbReference>
<keyword evidence="3" id="KW-1185">Reference proteome</keyword>
<dbReference type="SUPFAM" id="SSF101908">
    <property type="entry name" value="Putative isomerase YbhE"/>
    <property type="match status" value="1"/>
</dbReference>
<feature type="non-terminal residue" evidence="2">
    <location>
        <position position="463"/>
    </location>
</feature>
<feature type="non-terminal residue" evidence="2">
    <location>
        <position position="1"/>
    </location>
</feature>
<dbReference type="AlphaFoldDB" id="A0A9P6M7R0"/>
<comment type="caution">
    <text evidence="2">The sequence shown here is derived from an EMBL/GenBank/DDBJ whole genome shotgun (WGS) entry which is preliminary data.</text>
</comment>
<organism evidence="2 3">
    <name type="scientific">Modicella reniformis</name>
    <dbReference type="NCBI Taxonomy" id="1440133"/>
    <lineage>
        <taxon>Eukaryota</taxon>
        <taxon>Fungi</taxon>
        <taxon>Fungi incertae sedis</taxon>
        <taxon>Mucoromycota</taxon>
        <taxon>Mortierellomycotina</taxon>
        <taxon>Mortierellomycetes</taxon>
        <taxon>Mortierellales</taxon>
        <taxon>Mortierellaceae</taxon>
        <taxon>Modicella</taxon>
    </lineage>
</organism>
<accession>A0A9P6M7R0</accession>
<evidence type="ECO:0000313" key="2">
    <source>
        <dbReference type="EMBL" id="KAF9969882.1"/>
    </source>
</evidence>
<evidence type="ECO:0000256" key="1">
    <source>
        <dbReference type="SAM" id="MobiDB-lite"/>
    </source>
</evidence>
<gene>
    <name evidence="2" type="ORF">BGZ65_011555</name>
</gene>
<feature type="region of interest" description="Disordered" evidence="1">
    <location>
        <begin position="403"/>
        <end position="463"/>
    </location>
</feature>
<name>A0A9P6M7R0_9FUNG</name>
<feature type="compositionally biased region" description="Basic and acidic residues" evidence="1">
    <location>
        <begin position="416"/>
        <end position="448"/>
    </location>
</feature>
<protein>
    <submittedName>
        <fullName evidence="2">Uncharacterized protein</fullName>
    </submittedName>
</protein>
<evidence type="ECO:0000313" key="3">
    <source>
        <dbReference type="Proteomes" id="UP000749646"/>
    </source>
</evidence>
<dbReference type="EMBL" id="JAAAHW010005106">
    <property type="protein sequence ID" value="KAF9969882.1"/>
    <property type="molecule type" value="Genomic_DNA"/>
</dbReference>
<sequence length="463" mass="51284">GDQVAIYQEPKIGQWKDGSKVEKCLFRIHVYKNPLVPNQDNIPTIGGENVPNQDGAPVNAGNDGDILVDMRGAPVNPGGNVPNQDSAPTKVGIKLVPQETIPHRIFESFIGYGAFLTEKESIDWEGNNIHTSLYKNLSAEASDDSINSSRTGQPVKPPPTKADTLFVACNGMYIDVFKVISEKEWTHIRAIRLTDLIPALNRRIMCKNMMEAISSNTFMWLEDNGLCCTLWDLQKGSNISYISNADNAKLSSSTFRGSCKMAISPDESIVALASDDTLTTYYASSGIEIDTRKYSGHKVEHIAFQGRSNLLFVVVHRPMSLKLGSQILDPFRLKSQVKINRAPIPIIGKTILAFFRKGPFKNKGLICEADGNKILCYISSEPDAVRVDISEDNIVPTNVRHLTPQLTPADGSELEDGAKKKVKEKEKEEANEGSKDDKQYELKVKHNQENFPEGDGTKYWVLS</sequence>